<keyword evidence="2" id="KW-1185">Reference proteome</keyword>
<organism evidence="1 2">
    <name type="scientific">Nonomuraea antimicrobica</name>
    <dbReference type="NCBI Taxonomy" id="561173"/>
    <lineage>
        <taxon>Bacteria</taxon>
        <taxon>Bacillati</taxon>
        <taxon>Actinomycetota</taxon>
        <taxon>Actinomycetes</taxon>
        <taxon>Streptosporangiales</taxon>
        <taxon>Streptosporangiaceae</taxon>
        <taxon>Nonomuraea</taxon>
    </lineage>
</organism>
<comment type="caution">
    <text evidence="1">The sequence shown here is derived from an EMBL/GenBank/DDBJ whole genome shotgun (WGS) entry which is preliminary data.</text>
</comment>
<protein>
    <submittedName>
        <fullName evidence="1">Uncharacterized protein</fullName>
    </submittedName>
</protein>
<evidence type="ECO:0000313" key="2">
    <source>
        <dbReference type="Proteomes" id="UP001500902"/>
    </source>
</evidence>
<gene>
    <name evidence="1" type="ORF">GCM10022224_070630</name>
</gene>
<accession>A0ABP7CQX0</accession>
<sequence length="111" mass="12164">MKAVSAACAGAYHPAMAVLHPRRVAWEGARTFAFAATTDAYWWLSDTLGHYLGLMYQLQLCETRLRLQADADALYAEAGAWRARLDALLDAQPGKAAILTQVIDETTARLP</sequence>
<name>A0ABP7CQX0_9ACTN</name>
<reference evidence="2" key="1">
    <citation type="journal article" date="2019" name="Int. J. Syst. Evol. Microbiol.">
        <title>The Global Catalogue of Microorganisms (GCM) 10K type strain sequencing project: providing services to taxonomists for standard genome sequencing and annotation.</title>
        <authorList>
            <consortium name="The Broad Institute Genomics Platform"/>
            <consortium name="The Broad Institute Genome Sequencing Center for Infectious Disease"/>
            <person name="Wu L."/>
            <person name="Ma J."/>
        </authorList>
    </citation>
    <scope>NUCLEOTIDE SEQUENCE [LARGE SCALE GENOMIC DNA]</scope>
    <source>
        <strain evidence="2">JCM 16904</strain>
    </source>
</reference>
<evidence type="ECO:0000313" key="1">
    <source>
        <dbReference type="EMBL" id="GAA3694922.1"/>
    </source>
</evidence>
<dbReference type="Proteomes" id="UP001500902">
    <property type="component" value="Unassembled WGS sequence"/>
</dbReference>
<dbReference type="EMBL" id="BAAAZP010000144">
    <property type="protein sequence ID" value="GAA3694922.1"/>
    <property type="molecule type" value="Genomic_DNA"/>
</dbReference>
<proteinExistence type="predicted"/>